<dbReference type="AlphaFoldDB" id="A0A517TSJ6"/>
<dbReference type="RefSeq" id="WP_145430539.1">
    <property type="nucleotide sequence ID" value="NZ_CP036339.1"/>
</dbReference>
<dbReference type="Proteomes" id="UP000317909">
    <property type="component" value="Chromosome"/>
</dbReference>
<dbReference type="PROSITE" id="PS51318">
    <property type="entry name" value="TAT"/>
    <property type="match status" value="1"/>
</dbReference>
<proteinExistence type="predicted"/>
<gene>
    <name evidence="1" type="ORF">I41_05040</name>
</gene>
<dbReference type="Gene3D" id="3.40.720.10">
    <property type="entry name" value="Alkaline Phosphatase, subunit A"/>
    <property type="match status" value="1"/>
</dbReference>
<dbReference type="KEGG" id="llh:I41_05040"/>
<evidence type="ECO:0008006" key="3">
    <source>
        <dbReference type="Google" id="ProtNLM"/>
    </source>
</evidence>
<protein>
    <recommendedName>
        <fullName evidence="3">DUF1501 domain-containing protein</fullName>
    </recommendedName>
</protein>
<dbReference type="InterPro" id="IPR006311">
    <property type="entry name" value="TAT_signal"/>
</dbReference>
<sequence length="430" mass="46741">MRPFYACDTAEHTLARRQFLGGMAAAGLGTMVGGLKTFTRPAAAAEMARQQKRIVVFNMHGGLSQLESWDPKPGTATGGPCRSIPTSVPGIHISELLPKVAQQMHHLTLVRGVNTAEDDHVKGAYLMLTGRRQTPAADYPRIGAVAAKALAPADDALPGHIVITPGGGGGSGNDSAYLEPKYASVVLGNGNPPMHTTRPESVAEASDAARNEFRRRVNERFLSRRRTAMTDAYASSYEQALQLMERREAFDVTKEPASDQERYGKYDFGRHCLLARRLLEKGVTFVQVSHSNYDTHNENFDFHLEQLAEFDLGFSNFVADIADRGMLDSTLIVVLSEFGRTPNINLYYGRDHWSKAWSVVMAGCRTPRGFAFGGTNADGTEVVDGQVDHGNLFHTYLESVGVDSAGSFSIDGRDLPIADPAVGAIKQLLV</sequence>
<keyword evidence="2" id="KW-1185">Reference proteome</keyword>
<dbReference type="SUPFAM" id="SSF53649">
    <property type="entry name" value="Alkaline phosphatase-like"/>
    <property type="match status" value="1"/>
</dbReference>
<dbReference type="InterPro" id="IPR010869">
    <property type="entry name" value="DUF1501"/>
</dbReference>
<accession>A0A517TSJ6</accession>
<organism evidence="1 2">
    <name type="scientific">Lacipirellula limnantheis</name>
    <dbReference type="NCBI Taxonomy" id="2528024"/>
    <lineage>
        <taxon>Bacteria</taxon>
        <taxon>Pseudomonadati</taxon>
        <taxon>Planctomycetota</taxon>
        <taxon>Planctomycetia</taxon>
        <taxon>Pirellulales</taxon>
        <taxon>Lacipirellulaceae</taxon>
        <taxon>Lacipirellula</taxon>
    </lineage>
</organism>
<name>A0A517TSJ6_9BACT</name>
<evidence type="ECO:0000313" key="2">
    <source>
        <dbReference type="Proteomes" id="UP000317909"/>
    </source>
</evidence>
<reference evidence="1 2" key="1">
    <citation type="submission" date="2019-02" db="EMBL/GenBank/DDBJ databases">
        <title>Deep-cultivation of Planctomycetes and their phenomic and genomic characterization uncovers novel biology.</title>
        <authorList>
            <person name="Wiegand S."/>
            <person name="Jogler M."/>
            <person name="Boedeker C."/>
            <person name="Pinto D."/>
            <person name="Vollmers J."/>
            <person name="Rivas-Marin E."/>
            <person name="Kohn T."/>
            <person name="Peeters S.H."/>
            <person name="Heuer A."/>
            <person name="Rast P."/>
            <person name="Oberbeckmann S."/>
            <person name="Bunk B."/>
            <person name="Jeske O."/>
            <person name="Meyerdierks A."/>
            <person name="Storesund J.E."/>
            <person name="Kallscheuer N."/>
            <person name="Luecker S."/>
            <person name="Lage O.M."/>
            <person name="Pohl T."/>
            <person name="Merkel B.J."/>
            <person name="Hornburger P."/>
            <person name="Mueller R.-W."/>
            <person name="Bruemmer F."/>
            <person name="Labrenz M."/>
            <person name="Spormann A.M."/>
            <person name="Op den Camp H."/>
            <person name="Overmann J."/>
            <person name="Amann R."/>
            <person name="Jetten M.S.M."/>
            <person name="Mascher T."/>
            <person name="Medema M.H."/>
            <person name="Devos D.P."/>
            <person name="Kaster A.-K."/>
            <person name="Ovreas L."/>
            <person name="Rohde M."/>
            <person name="Galperin M.Y."/>
            <person name="Jogler C."/>
        </authorList>
    </citation>
    <scope>NUCLEOTIDE SEQUENCE [LARGE SCALE GENOMIC DNA]</scope>
    <source>
        <strain evidence="1 2">I41</strain>
    </source>
</reference>
<dbReference type="PANTHER" id="PTHR43737:SF1">
    <property type="entry name" value="DUF1501 DOMAIN-CONTAINING PROTEIN"/>
    <property type="match status" value="1"/>
</dbReference>
<dbReference type="PANTHER" id="PTHR43737">
    <property type="entry name" value="BLL7424 PROTEIN"/>
    <property type="match status" value="1"/>
</dbReference>
<dbReference type="OrthoDB" id="127333at2"/>
<dbReference type="EMBL" id="CP036339">
    <property type="protein sequence ID" value="QDT71347.1"/>
    <property type="molecule type" value="Genomic_DNA"/>
</dbReference>
<dbReference type="InterPro" id="IPR017850">
    <property type="entry name" value="Alkaline_phosphatase_core_sf"/>
</dbReference>
<evidence type="ECO:0000313" key="1">
    <source>
        <dbReference type="EMBL" id="QDT71347.1"/>
    </source>
</evidence>
<dbReference type="Pfam" id="PF07394">
    <property type="entry name" value="DUF1501"/>
    <property type="match status" value="1"/>
</dbReference>